<feature type="transmembrane region" description="Helical" evidence="1">
    <location>
        <begin position="6"/>
        <end position="29"/>
    </location>
</feature>
<evidence type="ECO:0000256" key="1">
    <source>
        <dbReference type="SAM" id="Phobius"/>
    </source>
</evidence>
<keyword evidence="1" id="KW-1133">Transmembrane helix</keyword>
<name>A0ABX8J5G4_9BACT</name>
<evidence type="ECO:0000313" key="3">
    <source>
        <dbReference type="Proteomes" id="UP000683557"/>
    </source>
</evidence>
<evidence type="ECO:0008006" key="4">
    <source>
        <dbReference type="Google" id="ProtNLM"/>
    </source>
</evidence>
<keyword evidence="3" id="KW-1185">Reference proteome</keyword>
<reference evidence="2 3" key="1">
    <citation type="submission" date="2021-06" db="EMBL/GenBank/DDBJ databases">
        <title>Gemonas diversity in paddy soil.</title>
        <authorList>
            <person name="Liu G."/>
        </authorList>
    </citation>
    <scope>NUCLEOTIDE SEQUENCE [LARGE SCALE GENOMIC DNA]</scope>
    <source>
        <strain evidence="2 3">RG10</strain>
    </source>
</reference>
<dbReference type="EMBL" id="CP076723">
    <property type="protein sequence ID" value="QWV92366.1"/>
    <property type="molecule type" value="Genomic_DNA"/>
</dbReference>
<evidence type="ECO:0000313" key="2">
    <source>
        <dbReference type="EMBL" id="QWV92366.1"/>
    </source>
</evidence>
<gene>
    <name evidence="2" type="ORF">KP004_14270</name>
</gene>
<keyword evidence="1" id="KW-0812">Transmembrane</keyword>
<keyword evidence="1" id="KW-0472">Membrane</keyword>
<organism evidence="2 3">
    <name type="scientific">Geomonas oryzisoli</name>
    <dbReference type="NCBI Taxonomy" id="2847992"/>
    <lineage>
        <taxon>Bacteria</taxon>
        <taxon>Pseudomonadati</taxon>
        <taxon>Thermodesulfobacteriota</taxon>
        <taxon>Desulfuromonadia</taxon>
        <taxon>Geobacterales</taxon>
        <taxon>Geobacteraceae</taxon>
        <taxon>Geomonas</taxon>
    </lineage>
</organism>
<protein>
    <recommendedName>
        <fullName evidence="4">DUF4760 domain-containing protein</fullName>
    </recommendedName>
</protein>
<dbReference type="Proteomes" id="UP000683557">
    <property type="component" value="Chromosome"/>
</dbReference>
<accession>A0ABX8J5G4</accession>
<proteinExistence type="predicted"/>
<dbReference type="RefSeq" id="WP_216799180.1">
    <property type="nucleotide sequence ID" value="NZ_CP076723.1"/>
</dbReference>
<sequence length="161" mass="18790">MHTYYVIQIATLASCIAGIASIIFGIFIYKRQSNIQVFIAYTKRYEEVMQFFPHEAISARLDSDCSLPPESQELTLAVLKYLNLCSEEFYLWKSRYLCSKIWAIWEDELKRTLSSPLYCREWPKVKNEFESYPAFLEFIQKVQRECPLVAKLGSSMQSGNP</sequence>